<organism evidence="1 2">
    <name type="scientific">Gibbsiella quercinecans</name>
    <dbReference type="NCBI Taxonomy" id="929813"/>
    <lineage>
        <taxon>Bacteria</taxon>
        <taxon>Pseudomonadati</taxon>
        <taxon>Pseudomonadota</taxon>
        <taxon>Gammaproteobacteria</taxon>
        <taxon>Enterobacterales</taxon>
        <taxon>Yersiniaceae</taxon>
        <taxon>Gibbsiella</taxon>
    </lineage>
</organism>
<dbReference type="KEGG" id="gqu:AWC35_02345"/>
<name>A0A250AWD5_9GAMM</name>
<sequence>MSYLKLKMQADRTITLNIEKALIQIKQDVLSTAHSVSAGAQRVSWYGSCLFDDYKDVCKTLRQEDTRMLLAVRQVYQRSDVVLDMVEIYVKMKLRRISETGQHNIMLTIAEKLAHHASSKFSKLSIAAIIAKLITESHDFKTSHISIINKSSLVAVNVLSFYGKMQKAALSARRLEFTDPSYYFELYKENLELLYFMIEPEMSKIIYLTRSGSSNEDEIIFLINKMLVK</sequence>
<proteinExistence type="predicted"/>
<dbReference type="RefSeq" id="WP_095844877.1">
    <property type="nucleotide sequence ID" value="NZ_CP014136.1"/>
</dbReference>
<dbReference type="AlphaFoldDB" id="A0A250AWD5"/>
<keyword evidence="2" id="KW-1185">Reference proteome</keyword>
<accession>A0A250AWD5</accession>
<reference evidence="1 2" key="1">
    <citation type="submission" date="2016-01" db="EMBL/GenBank/DDBJ databases">
        <authorList>
            <person name="Oliw E.H."/>
        </authorList>
    </citation>
    <scope>NUCLEOTIDE SEQUENCE [LARGE SCALE GENOMIC DNA]</scope>
    <source>
        <strain evidence="1 2">FRB97</strain>
    </source>
</reference>
<dbReference type="Proteomes" id="UP000217182">
    <property type="component" value="Chromosome"/>
</dbReference>
<evidence type="ECO:0000313" key="1">
    <source>
        <dbReference type="EMBL" id="ATA18283.1"/>
    </source>
</evidence>
<evidence type="ECO:0000313" key="2">
    <source>
        <dbReference type="Proteomes" id="UP000217182"/>
    </source>
</evidence>
<gene>
    <name evidence="1" type="ORF">AWC35_02345</name>
</gene>
<protein>
    <submittedName>
        <fullName evidence="1">Uncharacterized protein</fullName>
    </submittedName>
</protein>
<dbReference type="EMBL" id="CP014136">
    <property type="protein sequence ID" value="ATA18283.1"/>
    <property type="molecule type" value="Genomic_DNA"/>
</dbReference>
<dbReference type="OrthoDB" id="6433535at2"/>